<reference evidence="2 3" key="1">
    <citation type="submission" date="2021-12" db="EMBL/GenBank/DDBJ databases">
        <title>Discovery of the Pendulisporaceae a myxobacterial family with distinct sporulation behavior and unique specialized metabolism.</title>
        <authorList>
            <person name="Garcia R."/>
            <person name="Popoff A."/>
            <person name="Bader C.D."/>
            <person name="Loehr J."/>
            <person name="Walesch S."/>
            <person name="Walt C."/>
            <person name="Boldt J."/>
            <person name="Bunk B."/>
            <person name="Haeckl F.J.F.P.J."/>
            <person name="Gunesch A.P."/>
            <person name="Birkelbach J."/>
            <person name="Nuebel U."/>
            <person name="Pietschmann T."/>
            <person name="Bach T."/>
            <person name="Mueller R."/>
        </authorList>
    </citation>
    <scope>NUCLEOTIDE SEQUENCE [LARGE SCALE GENOMIC DNA]</scope>
    <source>
        <strain evidence="2 3">MSr11954</strain>
    </source>
</reference>
<dbReference type="InterPro" id="IPR029039">
    <property type="entry name" value="Flavoprotein-like_sf"/>
</dbReference>
<sequence>MSTEHAIEPSTPSKPHIGIVISTTRPGRFGDIPTQWIFDIARKRDDAQFEIVDLRDYPIPFFEEKSSPAHIPIENAVAKRWAERMASFDGYIFVTAEYNHGPPAVLKNALDHLGLEASRKPATFVGYGGVGGARAVEHLRHVLAEMHVASLKHTIHICAMEMLGILREGKSMADFPFLNQGTKPMLDDLVWWANTLKAGREAPESARP</sequence>
<dbReference type="EMBL" id="CP089984">
    <property type="protein sequence ID" value="WXB16170.1"/>
    <property type="molecule type" value="Genomic_DNA"/>
</dbReference>
<evidence type="ECO:0000313" key="3">
    <source>
        <dbReference type="Proteomes" id="UP001370348"/>
    </source>
</evidence>
<dbReference type="InterPro" id="IPR050712">
    <property type="entry name" value="NAD(P)H-dep_reductase"/>
</dbReference>
<evidence type="ECO:0000313" key="2">
    <source>
        <dbReference type="EMBL" id="WXB16170.1"/>
    </source>
</evidence>
<dbReference type="PANTHER" id="PTHR30543">
    <property type="entry name" value="CHROMATE REDUCTASE"/>
    <property type="match status" value="1"/>
</dbReference>
<feature type="domain" description="NADPH-dependent FMN reductase-like" evidence="1">
    <location>
        <begin position="16"/>
        <end position="153"/>
    </location>
</feature>
<dbReference type="Proteomes" id="UP001370348">
    <property type="component" value="Chromosome"/>
</dbReference>
<protein>
    <submittedName>
        <fullName evidence="2">NAD(P)H-dependent oxidoreductase</fullName>
    </submittedName>
</protein>
<gene>
    <name evidence="2" type="ORF">LZC94_02595</name>
</gene>
<dbReference type="RefSeq" id="WP_394825799.1">
    <property type="nucleotide sequence ID" value="NZ_CP089984.1"/>
</dbReference>
<organism evidence="2 3">
    <name type="scientific">Pendulispora albinea</name>
    <dbReference type="NCBI Taxonomy" id="2741071"/>
    <lineage>
        <taxon>Bacteria</taxon>
        <taxon>Pseudomonadati</taxon>
        <taxon>Myxococcota</taxon>
        <taxon>Myxococcia</taxon>
        <taxon>Myxococcales</taxon>
        <taxon>Sorangiineae</taxon>
        <taxon>Pendulisporaceae</taxon>
        <taxon>Pendulispora</taxon>
    </lineage>
</organism>
<dbReference type="Gene3D" id="3.40.50.360">
    <property type="match status" value="1"/>
</dbReference>
<evidence type="ECO:0000259" key="1">
    <source>
        <dbReference type="Pfam" id="PF03358"/>
    </source>
</evidence>
<proteinExistence type="predicted"/>
<keyword evidence="3" id="KW-1185">Reference proteome</keyword>
<dbReference type="PANTHER" id="PTHR30543:SF21">
    <property type="entry name" value="NAD(P)H-DEPENDENT FMN REDUCTASE LOT6"/>
    <property type="match status" value="1"/>
</dbReference>
<dbReference type="InterPro" id="IPR005025">
    <property type="entry name" value="FMN_Rdtase-like_dom"/>
</dbReference>
<accession>A0ABZ2M4B2</accession>
<dbReference type="Pfam" id="PF03358">
    <property type="entry name" value="FMN_red"/>
    <property type="match status" value="1"/>
</dbReference>
<dbReference type="SUPFAM" id="SSF52218">
    <property type="entry name" value="Flavoproteins"/>
    <property type="match status" value="1"/>
</dbReference>
<name>A0ABZ2M4B2_9BACT</name>